<dbReference type="RefSeq" id="WP_007309088.1">
    <property type="nucleotide sequence ID" value="NZ_AESD01000077.1"/>
</dbReference>
<comment type="caution">
    <text evidence="1">The sequence shown here is derived from an EMBL/GenBank/DDBJ whole genome shotgun (WGS) entry which is preliminary data.</text>
</comment>
<accession>G5IYV8</accession>
<proteinExistence type="predicted"/>
<sequence length="85" mass="9602">MFEFLKNQSSYTHSLRYKLFTTALLLTTIFQGKLPATAQPQLIPFLPGITDSNSWLSDKSQETNVTTCIRLDGRCLFTITLNNEG</sequence>
<dbReference type="GeneID" id="88769537"/>
<dbReference type="PATRIC" id="fig|423471.3.peg.427"/>
<dbReference type="Proteomes" id="UP000003477">
    <property type="component" value="Unassembled WGS sequence"/>
</dbReference>
<name>G5IYV8_CROWT</name>
<evidence type="ECO:0000313" key="1">
    <source>
        <dbReference type="EMBL" id="EHJ14881.1"/>
    </source>
</evidence>
<dbReference type="AlphaFoldDB" id="G5IYV8"/>
<organism evidence="1 2">
    <name type="scientific">Crocosphaera watsonii WH 0003</name>
    <dbReference type="NCBI Taxonomy" id="423471"/>
    <lineage>
        <taxon>Bacteria</taxon>
        <taxon>Bacillati</taxon>
        <taxon>Cyanobacteriota</taxon>
        <taxon>Cyanophyceae</taxon>
        <taxon>Oscillatoriophycideae</taxon>
        <taxon>Chroococcales</taxon>
        <taxon>Aphanothecaceae</taxon>
        <taxon>Crocosphaera</taxon>
    </lineage>
</organism>
<protein>
    <submittedName>
        <fullName evidence="1">MscS Mechanosensitive ion channel</fullName>
    </submittedName>
</protein>
<dbReference type="EMBL" id="AESD01000077">
    <property type="protein sequence ID" value="EHJ14881.1"/>
    <property type="molecule type" value="Genomic_DNA"/>
</dbReference>
<evidence type="ECO:0000313" key="2">
    <source>
        <dbReference type="Proteomes" id="UP000003477"/>
    </source>
</evidence>
<reference evidence="1 2" key="1">
    <citation type="journal article" date="2011" name="Front. Microbiol.">
        <title>Two Strains of Crocosphaera watsonii with Highly Conserved Genomes are Distinguished by Strain-Specific Features.</title>
        <authorList>
            <person name="Bench S.R."/>
            <person name="Ilikchyan I.N."/>
            <person name="Tripp H.J."/>
            <person name="Zehr J.P."/>
        </authorList>
    </citation>
    <scope>NUCLEOTIDE SEQUENCE [LARGE SCALE GENOMIC DNA]</scope>
    <source>
        <strain evidence="1 2">WH 0003</strain>
    </source>
</reference>
<gene>
    <name evidence="1" type="ORF">CWATWH0003_0461</name>
</gene>